<dbReference type="PANTHER" id="PTHR40626">
    <property type="entry name" value="MIP31509P"/>
    <property type="match status" value="1"/>
</dbReference>
<sequence>MLAEASTAEVQSPDLPSPNSNASGSGEGSPDDSQQSTVKTGKQKSDTQFPPPKTDKPRPHVCGTCTRAFARLEHLKRHERSHTKEKPFECNECSRCFARRDLLLRHQQKLHFAQGQTRQRNGRRDSVSAASTASNSRVRKNSIATSTASSTALGYGSQRPRAATIAHLDVTSLGLMSRANVLGLNDHRMSVSGLPGAGNVEYRGMSNSIGHHGPIHSLPKLDTNGLKQDVEASLHTAPAFSGSQHFNFDQAFNQSTNGNTVNPAQLHFGAGSPISPFPQLGQFDGQNPMDTMGADEQQWIQNWTDMQMQMTNGNDFAIDESSPSHLSNSTSGLGQSDNMMDPNAMHLTMGNMNWVSGDPSSQSLMTPAAFQLDMLQNGLPNLDQSMTTLSPQMLQESSGHDFFNQPYMQNNMNMMQQQQHQHQQSVPPASLSNFGSDSPSMSSSMTGSARQSSVTSVSTSSITDATRQALLISLSQPSVFGHNHRKYSQPSISSPLSPGGAVRSGPNLPSTADLQRYVNAYIQYFHPHLPFLHIPTMSFDSADYVNNLRTANMQTSYGHAGIIGGGGCLILAMAAIGALYEFDHGASKELFDSAKRMIQLYLEERRKADMSAAVGGSYANAGNSSHNTPLWLVQAMLLNVIYGHHCGDKQAADIASTHCAALVSLARAAELAQPAAKTKVSDASDEGSSPRSDSHPPQSAGHLAWLKWKDAEERKRTLFTVFILSSLLVTAYNHAPAIMNSEILLDLPCEEDLWASESAGDWLAKGGNQAAESNRLPFAQALTTLLTANQRKSGGFSNNWYTQLQNGSLPRQVGHEVDIRPSTFGCLILINALHNFIWETRSRHHSRQWTIQETEQMFAHIEPALNAWQAAWKANEHHHLQRPNPFGLGPLSADSIPLLDLAFVRLFVNLGPSKEAFWNRDFDTMANEFARSTEVMHNSDDARGSDLTTVKEGSTASQSRQGLRRPSEVLRTGQGNKRERHLRRAAFYAADSLSISAKFNLTFVDGSAHELPIQSAMCFFDCSQVLAEWVSSVQERVGRYCGVLGRDEIDFGQVPAIMLLDAEDVELLNKIEHICNLMEQKLIQQAHIIPDFSTIDPNATVQNLQQQLEKLPALRDVGYGARILKITAFMLEKAAVWPVTHVMANALHVQSNHMTKRADLSLTSSSVDQPSHSYHASPLPVP</sequence>
<dbReference type="Gene3D" id="3.30.160.60">
    <property type="entry name" value="Classic Zinc Finger"/>
    <property type="match status" value="2"/>
</dbReference>
<dbReference type="Pfam" id="PF00096">
    <property type="entry name" value="zf-C2H2"/>
    <property type="match status" value="2"/>
</dbReference>
<feature type="region of interest" description="Disordered" evidence="8">
    <location>
        <begin position="483"/>
        <end position="508"/>
    </location>
</feature>
<feature type="region of interest" description="Disordered" evidence="8">
    <location>
        <begin position="416"/>
        <end position="452"/>
    </location>
</feature>
<keyword evidence="3" id="KW-0677">Repeat</keyword>
<evidence type="ECO:0000256" key="1">
    <source>
        <dbReference type="ARBA" id="ARBA00004123"/>
    </source>
</evidence>
<feature type="region of interest" description="Disordered" evidence="8">
    <location>
        <begin position="1162"/>
        <end position="1182"/>
    </location>
</feature>
<dbReference type="InterPro" id="IPR036236">
    <property type="entry name" value="Znf_C2H2_sf"/>
</dbReference>
<feature type="region of interest" description="Disordered" evidence="8">
    <location>
        <begin position="936"/>
        <end position="977"/>
    </location>
</feature>
<organism evidence="10 11">
    <name type="scientific">Elsinoe batatas</name>
    <dbReference type="NCBI Taxonomy" id="2601811"/>
    <lineage>
        <taxon>Eukaryota</taxon>
        <taxon>Fungi</taxon>
        <taxon>Dikarya</taxon>
        <taxon>Ascomycota</taxon>
        <taxon>Pezizomycotina</taxon>
        <taxon>Dothideomycetes</taxon>
        <taxon>Dothideomycetidae</taxon>
        <taxon>Myriangiales</taxon>
        <taxon>Elsinoaceae</taxon>
        <taxon>Elsinoe</taxon>
    </lineage>
</organism>
<feature type="compositionally biased region" description="Low complexity" evidence="8">
    <location>
        <begin position="432"/>
        <end position="452"/>
    </location>
</feature>
<keyword evidence="11" id="KW-1185">Reference proteome</keyword>
<dbReference type="Proteomes" id="UP000809789">
    <property type="component" value="Unassembled WGS sequence"/>
</dbReference>
<feature type="compositionally biased region" description="Polar residues" evidence="8">
    <location>
        <begin position="31"/>
        <end position="40"/>
    </location>
</feature>
<name>A0A8K0LC21_9PEZI</name>
<dbReference type="PROSITE" id="PS50157">
    <property type="entry name" value="ZINC_FINGER_C2H2_2"/>
    <property type="match status" value="2"/>
</dbReference>
<dbReference type="GO" id="GO:0008270">
    <property type="term" value="F:zinc ion binding"/>
    <property type="evidence" value="ECO:0007669"/>
    <property type="project" value="UniProtKB-KW"/>
</dbReference>
<dbReference type="GO" id="GO:0005634">
    <property type="term" value="C:nucleus"/>
    <property type="evidence" value="ECO:0007669"/>
    <property type="project" value="UniProtKB-SubCell"/>
</dbReference>
<dbReference type="SUPFAM" id="SSF57667">
    <property type="entry name" value="beta-beta-alpha zinc fingers"/>
    <property type="match status" value="1"/>
</dbReference>
<protein>
    <recommendedName>
        <fullName evidence="9">C2H2-type domain-containing protein</fullName>
    </recommendedName>
</protein>
<gene>
    <name evidence="10" type="ORF">KVT40_000856</name>
</gene>
<evidence type="ECO:0000256" key="2">
    <source>
        <dbReference type="ARBA" id="ARBA00022723"/>
    </source>
</evidence>
<accession>A0A8K0LC21</accession>
<dbReference type="GO" id="GO:0000785">
    <property type="term" value="C:chromatin"/>
    <property type="evidence" value="ECO:0007669"/>
    <property type="project" value="TreeGrafter"/>
</dbReference>
<evidence type="ECO:0000256" key="7">
    <source>
        <dbReference type="PROSITE-ProRule" id="PRU00042"/>
    </source>
</evidence>
<dbReference type="AlphaFoldDB" id="A0A8K0LC21"/>
<comment type="caution">
    <text evidence="10">The sequence shown here is derived from an EMBL/GenBank/DDBJ whole genome shotgun (WGS) entry which is preliminary data.</text>
</comment>
<feature type="compositionally biased region" description="Polar residues" evidence="8">
    <location>
        <begin position="686"/>
        <end position="697"/>
    </location>
</feature>
<dbReference type="CDD" id="cd12148">
    <property type="entry name" value="fungal_TF_MHR"/>
    <property type="match status" value="1"/>
</dbReference>
<evidence type="ECO:0000256" key="3">
    <source>
        <dbReference type="ARBA" id="ARBA00022737"/>
    </source>
</evidence>
<dbReference type="GO" id="GO:0000978">
    <property type="term" value="F:RNA polymerase II cis-regulatory region sequence-specific DNA binding"/>
    <property type="evidence" value="ECO:0007669"/>
    <property type="project" value="InterPro"/>
</dbReference>
<feature type="domain" description="C2H2-type" evidence="9">
    <location>
        <begin position="60"/>
        <end position="87"/>
    </location>
</feature>
<evidence type="ECO:0000256" key="8">
    <source>
        <dbReference type="SAM" id="MobiDB-lite"/>
    </source>
</evidence>
<dbReference type="GO" id="GO:0006351">
    <property type="term" value="P:DNA-templated transcription"/>
    <property type="evidence" value="ECO:0007669"/>
    <property type="project" value="InterPro"/>
</dbReference>
<dbReference type="FunFam" id="3.30.160.60:FF:000446">
    <property type="entry name" value="Zinc finger protein"/>
    <property type="match status" value="2"/>
</dbReference>
<reference evidence="10" key="1">
    <citation type="submission" date="2021-07" db="EMBL/GenBank/DDBJ databases">
        <title>Elsinoe batatas strain:CRI-CJ2 Genome sequencing and assembly.</title>
        <authorList>
            <person name="Huang L."/>
        </authorList>
    </citation>
    <scope>NUCLEOTIDE SEQUENCE</scope>
    <source>
        <strain evidence="10">CRI-CJ2</strain>
    </source>
</reference>
<keyword evidence="2" id="KW-0479">Metal-binding</keyword>
<keyword evidence="4 7" id="KW-0863">Zinc-finger</keyword>
<evidence type="ECO:0000313" key="11">
    <source>
        <dbReference type="Proteomes" id="UP000809789"/>
    </source>
</evidence>
<dbReference type="PANTHER" id="PTHR40626:SF13">
    <property type="entry name" value="RESPIRATION FACTOR 2-RELATED"/>
    <property type="match status" value="1"/>
</dbReference>
<dbReference type="InterPro" id="IPR007219">
    <property type="entry name" value="XnlR_reg_dom"/>
</dbReference>
<dbReference type="EMBL" id="JAESVG020000001">
    <property type="protein sequence ID" value="KAG8631716.1"/>
    <property type="molecule type" value="Genomic_DNA"/>
</dbReference>
<keyword evidence="5" id="KW-0862">Zinc</keyword>
<feature type="region of interest" description="Disordered" evidence="8">
    <location>
        <begin position="112"/>
        <end position="158"/>
    </location>
</feature>
<comment type="subcellular location">
    <subcellularLocation>
        <location evidence="1">Nucleus</location>
    </subcellularLocation>
</comment>
<dbReference type="Pfam" id="PF04082">
    <property type="entry name" value="Fungal_trans"/>
    <property type="match status" value="1"/>
</dbReference>
<feature type="compositionally biased region" description="Polar residues" evidence="8">
    <location>
        <begin position="946"/>
        <end position="961"/>
    </location>
</feature>
<evidence type="ECO:0000256" key="5">
    <source>
        <dbReference type="ARBA" id="ARBA00022833"/>
    </source>
</evidence>
<evidence type="ECO:0000256" key="4">
    <source>
        <dbReference type="ARBA" id="ARBA00022771"/>
    </source>
</evidence>
<feature type="region of interest" description="Disordered" evidence="8">
    <location>
        <begin position="676"/>
        <end position="700"/>
    </location>
</feature>
<keyword evidence="6" id="KW-0539">Nucleus</keyword>
<dbReference type="InterPro" id="IPR013087">
    <property type="entry name" value="Znf_C2H2_type"/>
</dbReference>
<feature type="compositionally biased region" description="Polar residues" evidence="8">
    <location>
        <begin position="1162"/>
        <end position="1174"/>
    </location>
</feature>
<dbReference type="SMART" id="SM00355">
    <property type="entry name" value="ZnF_C2H2"/>
    <property type="match status" value="2"/>
</dbReference>
<dbReference type="OrthoDB" id="6077919at2759"/>
<evidence type="ECO:0000259" key="9">
    <source>
        <dbReference type="PROSITE" id="PS50157"/>
    </source>
</evidence>
<dbReference type="InterPro" id="IPR051059">
    <property type="entry name" value="VerF-like"/>
</dbReference>
<feature type="domain" description="C2H2-type" evidence="9">
    <location>
        <begin position="88"/>
        <end position="116"/>
    </location>
</feature>
<dbReference type="PROSITE" id="PS00028">
    <property type="entry name" value="ZINC_FINGER_C2H2_1"/>
    <property type="match status" value="2"/>
</dbReference>
<evidence type="ECO:0000313" key="10">
    <source>
        <dbReference type="EMBL" id="KAG8631716.1"/>
    </source>
</evidence>
<evidence type="ECO:0000256" key="6">
    <source>
        <dbReference type="ARBA" id="ARBA00023242"/>
    </source>
</evidence>
<feature type="region of interest" description="Disordered" evidence="8">
    <location>
        <begin position="1"/>
        <end position="62"/>
    </location>
</feature>
<proteinExistence type="predicted"/>
<dbReference type="GO" id="GO:0000981">
    <property type="term" value="F:DNA-binding transcription factor activity, RNA polymerase II-specific"/>
    <property type="evidence" value="ECO:0007669"/>
    <property type="project" value="InterPro"/>
</dbReference>